<name>A0A8R1TSH3_ONCVO</name>
<organism evidence="3 4">
    <name type="scientific">Onchocerca volvulus</name>
    <dbReference type="NCBI Taxonomy" id="6282"/>
    <lineage>
        <taxon>Eukaryota</taxon>
        <taxon>Metazoa</taxon>
        <taxon>Ecdysozoa</taxon>
        <taxon>Nematoda</taxon>
        <taxon>Chromadorea</taxon>
        <taxon>Rhabditida</taxon>
        <taxon>Spirurina</taxon>
        <taxon>Spiruromorpha</taxon>
        <taxon>Filarioidea</taxon>
        <taxon>Onchocercidae</taxon>
        <taxon>Onchocerca</taxon>
    </lineage>
</organism>
<dbReference type="AlphaFoldDB" id="A0A8R1TSH3"/>
<evidence type="ECO:0000313" key="3">
    <source>
        <dbReference type="EnsemblMetazoa" id="OVOC3574.1"/>
    </source>
</evidence>
<evidence type="ECO:0008006" key="5">
    <source>
        <dbReference type="Google" id="ProtNLM"/>
    </source>
</evidence>
<evidence type="ECO:0000256" key="2">
    <source>
        <dbReference type="SAM" id="Phobius"/>
    </source>
</evidence>
<feature type="compositionally biased region" description="Basic residues" evidence="1">
    <location>
        <begin position="1"/>
        <end position="12"/>
    </location>
</feature>
<dbReference type="EMBL" id="CMVM020000118">
    <property type="status" value="NOT_ANNOTATED_CDS"/>
    <property type="molecule type" value="Genomic_DNA"/>
</dbReference>
<feature type="transmembrane region" description="Helical" evidence="2">
    <location>
        <begin position="90"/>
        <end position="112"/>
    </location>
</feature>
<keyword evidence="2" id="KW-1133">Transmembrane helix</keyword>
<feature type="region of interest" description="Disordered" evidence="1">
    <location>
        <begin position="1"/>
        <end position="21"/>
    </location>
</feature>
<reference evidence="4" key="1">
    <citation type="submission" date="2013-10" db="EMBL/GenBank/DDBJ databases">
        <title>Genome sequencing of Onchocerca volvulus.</title>
        <authorList>
            <person name="Cotton J."/>
            <person name="Tsai J."/>
            <person name="Stanley E."/>
            <person name="Tracey A."/>
            <person name="Holroyd N."/>
            <person name="Lustigman S."/>
            <person name="Berriman M."/>
        </authorList>
    </citation>
    <scope>NUCLEOTIDE SEQUENCE</scope>
</reference>
<evidence type="ECO:0000256" key="1">
    <source>
        <dbReference type="SAM" id="MobiDB-lite"/>
    </source>
</evidence>
<dbReference type="EnsemblMetazoa" id="OVOC3574.1">
    <property type="protein sequence ID" value="OVOC3574.1"/>
    <property type="gene ID" value="WBGene00240383"/>
</dbReference>
<dbReference type="Gene3D" id="1.10.510.10">
    <property type="entry name" value="Transferase(Phosphotransferase) domain 1"/>
    <property type="match status" value="1"/>
</dbReference>
<keyword evidence="2" id="KW-0472">Membrane</keyword>
<reference evidence="3" key="2">
    <citation type="submission" date="2022-06" db="UniProtKB">
        <authorList>
            <consortium name="EnsemblMetazoa"/>
        </authorList>
    </citation>
    <scope>IDENTIFICATION</scope>
</reference>
<evidence type="ECO:0000313" key="4">
    <source>
        <dbReference type="Proteomes" id="UP000024404"/>
    </source>
</evidence>
<feature type="transmembrane region" description="Helical" evidence="2">
    <location>
        <begin position="118"/>
        <end position="135"/>
    </location>
</feature>
<feature type="transmembrane region" description="Helical" evidence="2">
    <location>
        <begin position="251"/>
        <end position="270"/>
    </location>
</feature>
<dbReference type="InterPro" id="IPR011009">
    <property type="entry name" value="Kinase-like_dom_sf"/>
</dbReference>
<proteinExistence type="predicted"/>
<accession>A0A8R1TSH3</accession>
<dbReference type="Proteomes" id="UP000024404">
    <property type="component" value="Unassembled WGS sequence"/>
</dbReference>
<sequence>MLKRRPLEKKIRHSESHQGNPIMSPRIEIQVSSLLKNIYLDLPAHLPQQVSNLISECWRRIPSDRPTFLEIHYILSMKNSDLPISEKGNAAVLSSIAINEVVFSSFVLAWIYKIDQVLSNYNLTFMFILFASLFYETKNLTMPFLRIITTITTILSCFCLYYFVFLNCVYYIYEMLIRISLKCLAINFNSKKKFIHLFSVSCRSAKNSTANFWKISCIVPLYPEINPRHTNLVEFYHFSVLKNVHLPLERFLLLFLDFSFSTALICTSASSTTEKSFRLSPSHISVMLSFLNSFINFNFFCKTLIITTIGNSEPINQAQKTLLHFEKQRRHISNYLTT</sequence>
<keyword evidence="2" id="KW-0812">Transmembrane</keyword>
<protein>
    <recommendedName>
        <fullName evidence="5">Serine-threonine/tyrosine-protein kinase catalytic domain-containing protein</fullName>
    </recommendedName>
</protein>
<dbReference type="SUPFAM" id="SSF56112">
    <property type="entry name" value="Protein kinase-like (PK-like)"/>
    <property type="match status" value="1"/>
</dbReference>
<feature type="transmembrane region" description="Helical" evidence="2">
    <location>
        <begin position="282"/>
        <end position="301"/>
    </location>
</feature>
<keyword evidence="4" id="KW-1185">Reference proteome</keyword>
<feature type="transmembrane region" description="Helical" evidence="2">
    <location>
        <begin position="144"/>
        <end position="164"/>
    </location>
</feature>